<dbReference type="VEuPathDB" id="TriTrypDB:TcG_02305"/>
<protein>
    <submittedName>
        <fullName evidence="2">Uncharacterized protein</fullName>
    </submittedName>
</protein>
<accession>A0A2V2W8R8</accession>
<dbReference type="Proteomes" id="UP000246078">
    <property type="component" value="Unassembled WGS sequence"/>
</dbReference>
<feature type="signal peptide" evidence="1">
    <location>
        <begin position="1"/>
        <end position="26"/>
    </location>
</feature>
<evidence type="ECO:0000313" key="2">
    <source>
        <dbReference type="EMBL" id="PWV05076.1"/>
    </source>
</evidence>
<proteinExistence type="predicted"/>
<feature type="chain" id="PRO_5016119343" evidence="1">
    <location>
        <begin position="27"/>
        <end position="212"/>
    </location>
</feature>
<dbReference type="VEuPathDB" id="TriTrypDB:C3747_138g86"/>
<dbReference type="VEuPathDB" id="TriTrypDB:TCSYLVIO_003243"/>
<dbReference type="VEuPathDB" id="TriTrypDB:TcCL_NonESM12681"/>
<reference evidence="2 3" key="1">
    <citation type="journal article" date="2018" name="Microb. Genom.">
        <title>Expanding an expanded genome: long-read sequencing of Trypanosoma cruzi.</title>
        <authorList>
            <person name="Berna L."/>
            <person name="Rodriguez M."/>
            <person name="Chiribao M.L."/>
            <person name="Parodi-Talice A."/>
            <person name="Pita S."/>
            <person name="Rijo G."/>
            <person name="Alvarez-Valin F."/>
            <person name="Robello C."/>
        </authorList>
    </citation>
    <scope>NUCLEOTIDE SEQUENCE [LARGE SCALE GENOMIC DNA]</scope>
    <source>
        <strain evidence="2 3">TCC</strain>
    </source>
</reference>
<dbReference type="VEuPathDB" id="TriTrypDB:ECC02_000114"/>
<evidence type="ECO:0000313" key="3">
    <source>
        <dbReference type="Proteomes" id="UP000246078"/>
    </source>
</evidence>
<dbReference type="EMBL" id="PRFC01000138">
    <property type="protein sequence ID" value="PWV05076.1"/>
    <property type="molecule type" value="Genomic_DNA"/>
</dbReference>
<keyword evidence="1" id="KW-0732">Signal</keyword>
<evidence type="ECO:0000256" key="1">
    <source>
        <dbReference type="SAM" id="SignalP"/>
    </source>
</evidence>
<sequence>MRKEINVRSFGTWVVLLICGVASVTAEDVAESGRSLLSALYDAERVHALTCCELVERHWPLLRSWDRCCASSVDATGDNNVHASFEKLLHHFWDAPLPGCNSGGISSCNRKEHSLSDEFLRVFLEERLCADLPATHTELARSVYSVFVVEDPLHEDDLITLMEEACKSVQHKGIILWRRSLRARNVYEAQEAVCQRHCSAKRSFFDGDVYDL</sequence>
<dbReference type="VEuPathDB" id="TriTrypDB:TcBrA4_0028990"/>
<dbReference type="VEuPathDB" id="TriTrypDB:TcYC6_0097080"/>
<organism evidence="2 3">
    <name type="scientific">Trypanosoma cruzi</name>
    <dbReference type="NCBI Taxonomy" id="5693"/>
    <lineage>
        <taxon>Eukaryota</taxon>
        <taxon>Discoba</taxon>
        <taxon>Euglenozoa</taxon>
        <taxon>Kinetoplastea</taxon>
        <taxon>Metakinetoplastina</taxon>
        <taxon>Trypanosomatida</taxon>
        <taxon>Trypanosomatidae</taxon>
        <taxon>Trypanosoma</taxon>
        <taxon>Schizotrypanum</taxon>
    </lineage>
</organism>
<name>A0A2V2W8R8_TRYCR</name>
<dbReference type="AlphaFoldDB" id="A0A2V2W8R8"/>
<dbReference type="VEuPathDB" id="TriTrypDB:Tc_MARK_1959"/>
<gene>
    <name evidence="2" type="ORF">C3747_138g86</name>
</gene>
<comment type="caution">
    <text evidence="2">The sequence shown here is derived from an EMBL/GenBank/DDBJ whole genome shotgun (WGS) entry which is preliminary data.</text>
</comment>